<evidence type="ECO:0000313" key="8">
    <source>
        <dbReference type="Proteomes" id="UP000077134"/>
    </source>
</evidence>
<dbReference type="PANTHER" id="PTHR43280:SF28">
    <property type="entry name" value="HTH-TYPE TRANSCRIPTIONAL ACTIVATOR RHAS"/>
    <property type="match status" value="1"/>
</dbReference>
<dbReference type="InterPro" id="IPR009057">
    <property type="entry name" value="Homeodomain-like_sf"/>
</dbReference>
<keyword evidence="1" id="KW-0805">Transcription regulation</keyword>
<feature type="modified residue" description="4-aspartylphosphate" evidence="4">
    <location>
        <position position="55"/>
    </location>
</feature>
<feature type="domain" description="Response regulatory" evidence="6">
    <location>
        <begin position="3"/>
        <end position="120"/>
    </location>
</feature>
<evidence type="ECO:0008006" key="9">
    <source>
        <dbReference type="Google" id="ProtNLM"/>
    </source>
</evidence>
<protein>
    <recommendedName>
        <fullName evidence="9">Two-component system response regulator</fullName>
    </recommendedName>
</protein>
<evidence type="ECO:0000313" key="7">
    <source>
        <dbReference type="EMBL" id="OAB71083.1"/>
    </source>
</evidence>
<evidence type="ECO:0000256" key="3">
    <source>
        <dbReference type="ARBA" id="ARBA00023163"/>
    </source>
</evidence>
<dbReference type="SMART" id="SM00448">
    <property type="entry name" value="REC"/>
    <property type="match status" value="1"/>
</dbReference>
<dbReference type="STRING" id="1763538.LPB68_09085"/>
<evidence type="ECO:0000256" key="2">
    <source>
        <dbReference type="ARBA" id="ARBA00023125"/>
    </source>
</evidence>
<comment type="caution">
    <text evidence="7">The sequence shown here is derived from an EMBL/GenBank/DDBJ whole genome shotgun (WGS) entry which is preliminary data.</text>
</comment>
<dbReference type="InterPro" id="IPR018060">
    <property type="entry name" value="HTH_AraC"/>
</dbReference>
<dbReference type="OrthoDB" id="1769137at2"/>
<sequence>MIRVIIVDDDKLVRKGLISAMPWQNFGMSVVGEASNGEKALEFLDEHEVDLMLTDLSMPVMSGIELMRIVRKRYPHVHVVVLTLHQDFEYIQEAMRLGAIDYIAKVQLEKEKFEEVLGRIHNRILEHEQLRIGGLSRQDNHEDRFIVNQTYVLLSINRVSSGNPTSTWIPRYNEGVVELGHNLFLFTPSNSVEGERWLETLVKEIESRSEWAIIDLNGILDLSTQEVYGWIQEYKENDFFYDYNPTRRIIGKSIRTVDHAREDLIEDTMNLFKVNWYALEWVYQDAVYYKILEELKTYHLPQAKLIGFLYAFLDHWNNQFVKISPISVQLQDSLDSWQQVEVWFTQMRHQIRHALNKTGFSPEVIKCIMNAVVFIHEEFDHQLTATDIAKRVNMSRSYFSQCFKEIVGKSFNQYLRETRIEKAKHYLQYSNKTILWIAGNVGYEDDKYFSRSFREHTGMLPSEYRIKVQEGRVVSGK</sequence>
<dbReference type="Gene3D" id="1.10.10.60">
    <property type="entry name" value="Homeodomain-like"/>
    <property type="match status" value="2"/>
</dbReference>
<dbReference type="RefSeq" id="WP_068661429.1">
    <property type="nucleotide sequence ID" value="NZ_CP017770.1"/>
</dbReference>
<dbReference type="KEGG" id="pcx:LPB68_09085"/>
<accession>A0A162KMZ3</accession>
<dbReference type="Gene3D" id="3.40.50.2300">
    <property type="match status" value="1"/>
</dbReference>
<keyword evidence="2" id="KW-0238">DNA-binding</keyword>
<keyword evidence="3" id="KW-0804">Transcription</keyword>
<dbReference type="Pfam" id="PF00072">
    <property type="entry name" value="Response_reg"/>
    <property type="match status" value="1"/>
</dbReference>
<dbReference type="CDD" id="cd17536">
    <property type="entry name" value="REC_YesN-like"/>
    <property type="match status" value="1"/>
</dbReference>
<dbReference type="AlphaFoldDB" id="A0A162KMZ3"/>
<dbReference type="GO" id="GO:0000160">
    <property type="term" value="P:phosphorelay signal transduction system"/>
    <property type="evidence" value="ECO:0007669"/>
    <property type="project" value="InterPro"/>
</dbReference>
<evidence type="ECO:0000259" key="5">
    <source>
        <dbReference type="PROSITE" id="PS01124"/>
    </source>
</evidence>
<dbReference type="Proteomes" id="UP000077134">
    <property type="component" value="Unassembled WGS sequence"/>
</dbReference>
<dbReference type="SUPFAM" id="SSF52172">
    <property type="entry name" value="CheY-like"/>
    <property type="match status" value="1"/>
</dbReference>
<dbReference type="GO" id="GO:0043565">
    <property type="term" value="F:sequence-specific DNA binding"/>
    <property type="evidence" value="ECO:0007669"/>
    <property type="project" value="InterPro"/>
</dbReference>
<dbReference type="Pfam" id="PF12833">
    <property type="entry name" value="HTH_18"/>
    <property type="match status" value="1"/>
</dbReference>
<evidence type="ECO:0000256" key="4">
    <source>
        <dbReference type="PROSITE-ProRule" id="PRU00169"/>
    </source>
</evidence>
<gene>
    <name evidence="7" type="ORF">PNBC_21235</name>
</gene>
<dbReference type="PROSITE" id="PS01124">
    <property type="entry name" value="HTH_ARAC_FAMILY_2"/>
    <property type="match status" value="1"/>
</dbReference>
<dbReference type="GO" id="GO:0003700">
    <property type="term" value="F:DNA-binding transcription factor activity"/>
    <property type="evidence" value="ECO:0007669"/>
    <property type="project" value="InterPro"/>
</dbReference>
<dbReference type="PRINTS" id="PR00032">
    <property type="entry name" value="HTHARAC"/>
</dbReference>
<keyword evidence="8" id="KW-1185">Reference proteome</keyword>
<evidence type="ECO:0000256" key="1">
    <source>
        <dbReference type="ARBA" id="ARBA00023015"/>
    </source>
</evidence>
<reference evidence="7 8" key="1">
    <citation type="submission" date="2016-02" db="EMBL/GenBank/DDBJ databases">
        <title>Paenibacillus sp. LPB0068, isolated from Crassostrea gigas.</title>
        <authorList>
            <person name="Shin S.-K."/>
            <person name="Yi H."/>
        </authorList>
    </citation>
    <scope>NUCLEOTIDE SEQUENCE [LARGE SCALE GENOMIC DNA]</scope>
    <source>
        <strain evidence="7 8">LPB0068</strain>
    </source>
</reference>
<organism evidence="7 8">
    <name type="scientific">Paenibacillus crassostreae</name>
    <dbReference type="NCBI Taxonomy" id="1763538"/>
    <lineage>
        <taxon>Bacteria</taxon>
        <taxon>Bacillati</taxon>
        <taxon>Bacillota</taxon>
        <taxon>Bacilli</taxon>
        <taxon>Bacillales</taxon>
        <taxon>Paenibacillaceae</taxon>
        <taxon>Paenibacillus</taxon>
    </lineage>
</organism>
<keyword evidence="4" id="KW-0597">Phosphoprotein</keyword>
<proteinExistence type="predicted"/>
<dbReference type="PANTHER" id="PTHR43280">
    <property type="entry name" value="ARAC-FAMILY TRANSCRIPTIONAL REGULATOR"/>
    <property type="match status" value="1"/>
</dbReference>
<dbReference type="SUPFAM" id="SSF46689">
    <property type="entry name" value="Homeodomain-like"/>
    <property type="match status" value="2"/>
</dbReference>
<dbReference type="InterPro" id="IPR001789">
    <property type="entry name" value="Sig_transdc_resp-reg_receiver"/>
</dbReference>
<dbReference type="SMART" id="SM00342">
    <property type="entry name" value="HTH_ARAC"/>
    <property type="match status" value="1"/>
</dbReference>
<dbReference type="InterPro" id="IPR011006">
    <property type="entry name" value="CheY-like_superfamily"/>
</dbReference>
<dbReference type="InterPro" id="IPR020449">
    <property type="entry name" value="Tscrpt_reg_AraC-type_HTH"/>
</dbReference>
<feature type="domain" description="HTH araC/xylS-type" evidence="5">
    <location>
        <begin position="369"/>
        <end position="467"/>
    </location>
</feature>
<dbReference type="EMBL" id="LSFN01000044">
    <property type="protein sequence ID" value="OAB71083.1"/>
    <property type="molecule type" value="Genomic_DNA"/>
</dbReference>
<evidence type="ECO:0000259" key="6">
    <source>
        <dbReference type="PROSITE" id="PS50110"/>
    </source>
</evidence>
<dbReference type="PROSITE" id="PS50110">
    <property type="entry name" value="RESPONSE_REGULATORY"/>
    <property type="match status" value="1"/>
</dbReference>
<name>A0A162KMZ3_9BACL</name>